<dbReference type="InterPro" id="IPR013328">
    <property type="entry name" value="6PGD_dom2"/>
</dbReference>
<feature type="domain" description="NADPH-dependent reductive aminase-like C-terminal" evidence="4">
    <location>
        <begin position="168"/>
        <end position="292"/>
    </location>
</feature>
<evidence type="ECO:0000259" key="3">
    <source>
        <dbReference type="Pfam" id="PF03446"/>
    </source>
</evidence>
<dbReference type="InterPro" id="IPR036291">
    <property type="entry name" value="NAD(P)-bd_dom_sf"/>
</dbReference>
<dbReference type="EMBL" id="BAAATZ010000037">
    <property type="protein sequence ID" value="GAA2738441.1"/>
    <property type="molecule type" value="Genomic_DNA"/>
</dbReference>
<name>A0ABP6HA41_9ACTN</name>
<dbReference type="InterPro" id="IPR015815">
    <property type="entry name" value="HIBADH-related"/>
</dbReference>
<evidence type="ECO:0000313" key="5">
    <source>
        <dbReference type="EMBL" id="GAA2738441.1"/>
    </source>
</evidence>
<dbReference type="Pfam" id="PF03446">
    <property type="entry name" value="NAD_binding_2"/>
    <property type="match status" value="1"/>
</dbReference>
<dbReference type="InterPro" id="IPR051265">
    <property type="entry name" value="HIBADH-related_NP60_sf"/>
</dbReference>
<dbReference type="InterPro" id="IPR048666">
    <property type="entry name" value="RedAm-like_C"/>
</dbReference>
<accession>A0ABP6HA41</accession>
<organism evidence="5 6">
    <name type="scientific">Actinocorallia aurantiaca</name>
    <dbReference type="NCBI Taxonomy" id="46204"/>
    <lineage>
        <taxon>Bacteria</taxon>
        <taxon>Bacillati</taxon>
        <taxon>Actinomycetota</taxon>
        <taxon>Actinomycetes</taxon>
        <taxon>Streptosporangiales</taxon>
        <taxon>Thermomonosporaceae</taxon>
        <taxon>Actinocorallia</taxon>
    </lineage>
</organism>
<dbReference type="Proteomes" id="UP001501842">
    <property type="component" value="Unassembled WGS sequence"/>
</dbReference>
<dbReference type="RefSeq" id="WP_344458042.1">
    <property type="nucleotide sequence ID" value="NZ_BAAATZ010000037.1"/>
</dbReference>
<dbReference type="Pfam" id="PF21761">
    <property type="entry name" value="RedAm-like_C"/>
    <property type="match status" value="1"/>
</dbReference>
<proteinExistence type="inferred from homology"/>
<evidence type="ECO:0000313" key="6">
    <source>
        <dbReference type="Proteomes" id="UP001501842"/>
    </source>
</evidence>
<gene>
    <name evidence="5" type="ORF">GCM10010439_72500</name>
</gene>
<comment type="similarity">
    <text evidence="1">Belongs to the HIBADH-related family.</text>
</comment>
<dbReference type="PANTHER" id="PTHR43580:SF2">
    <property type="entry name" value="CYTOKINE-LIKE NUCLEAR FACTOR N-PAC"/>
    <property type="match status" value="1"/>
</dbReference>
<keyword evidence="6" id="KW-1185">Reference proteome</keyword>
<feature type="domain" description="6-phosphogluconate dehydrogenase NADP-binding" evidence="3">
    <location>
        <begin position="12"/>
        <end position="160"/>
    </location>
</feature>
<keyword evidence="2" id="KW-0560">Oxidoreductase</keyword>
<dbReference type="PANTHER" id="PTHR43580">
    <property type="entry name" value="OXIDOREDUCTASE GLYR1-RELATED"/>
    <property type="match status" value="1"/>
</dbReference>
<comment type="caution">
    <text evidence="5">The sequence shown here is derived from an EMBL/GenBank/DDBJ whole genome shotgun (WGS) entry which is preliminary data.</text>
</comment>
<evidence type="ECO:0000256" key="1">
    <source>
        <dbReference type="ARBA" id="ARBA00009080"/>
    </source>
</evidence>
<sequence length="295" mass="30914">MTVENRDVPQPVTVLGLGEMGAAVAGVFLASGHPTTVWNRTPEKAEALVAGGALRAATVRDAVTAGEVVFVSVKSAAAASRLLEEAGGALAGRTVVNLTDCTSGEAKETGRLAAESGADYLHGQIMTIAPALGAPESVVFFGGAESVYDRHRPLLDLLGGKGALVAADPGAPVLYGMAVHGTMWGILNGFLHAAALLKDEGIELKRFLDHAGPSLTALTSFLPSIADEVDRSQYAAQYGALRHHLPSIDDLLRESRARNVADHLPAHTLFLVTQAIADGHADDNYSRMIDYFAER</sequence>
<evidence type="ECO:0000259" key="4">
    <source>
        <dbReference type="Pfam" id="PF21761"/>
    </source>
</evidence>
<protein>
    <submittedName>
        <fullName evidence="5">NAD(P)-binding domain-containing protein</fullName>
    </submittedName>
</protein>
<evidence type="ECO:0000256" key="2">
    <source>
        <dbReference type="ARBA" id="ARBA00023002"/>
    </source>
</evidence>
<dbReference type="InterPro" id="IPR006115">
    <property type="entry name" value="6PGDH_NADP-bd"/>
</dbReference>
<dbReference type="SUPFAM" id="SSF51735">
    <property type="entry name" value="NAD(P)-binding Rossmann-fold domains"/>
    <property type="match status" value="1"/>
</dbReference>
<dbReference type="Gene3D" id="3.40.50.720">
    <property type="entry name" value="NAD(P)-binding Rossmann-like Domain"/>
    <property type="match status" value="1"/>
</dbReference>
<reference evidence="6" key="1">
    <citation type="journal article" date="2019" name="Int. J. Syst. Evol. Microbiol.">
        <title>The Global Catalogue of Microorganisms (GCM) 10K type strain sequencing project: providing services to taxonomists for standard genome sequencing and annotation.</title>
        <authorList>
            <consortium name="The Broad Institute Genomics Platform"/>
            <consortium name="The Broad Institute Genome Sequencing Center for Infectious Disease"/>
            <person name="Wu L."/>
            <person name="Ma J."/>
        </authorList>
    </citation>
    <scope>NUCLEOTIDE SEQUENCE [LARGE SCALE GENOMIC DNA]</scope>
    <source>
        <strain evidence="6">JCM 8201</strain>
    </source>
</reference>
<dbReference type="Gene3D" id="1.10.1040.10">
    <property type="entry name" value="N-(1-d-carboxylethyl)-l-norvaline Dehydrogenase, domain 2"/>
    <property type="match status" value="1"/>
</dbReference>
<dbReference type="PIRSF" id="PIRSF000103">
    <property type="entry name" value="HIBADH"/>
    <property type="match status" value="1"/>
</dbReference>